<dbReference type="InterPro" id="IPR003751">
    <property type="entry name" value="CsrA"/>
</dbReference>
<evidence type="ECO:0000313" key="3">
    <source>
        <dbReference type="EMBL" id="XDT71298.1"/>
    </source>
</evidence>
<dbReference type="Gene3D" id="2.60.40.4380">
    <property type="entry name" value="Translational regulator CsrA"/>
    <property type="match status" value="1"/>
</dbReference>
<gene>
    <name evidence="3" type="ORF">AAIA72_10825</name>
</gene>
<keyword evidence="1" id="KW-0010">Activator</keyword>
<evidence type="ECO:0000256" key="1">
    <source>
        <dbReference type="ARBA" id="ARBA00023159"/>
    </source>
</evidence>
<dbReference type="RefSeq" id="WP_369600334.1">
    <property type="nucleotide sequence ID" value="NZ_CP154858.1"/>
</dbReference>
<dbReference type="GO" id="GO:0006109">
    <property type="term" value="P:regulation of carbohydrate metabolic process"/>
    <property type="evidence" value="ECO:0007669"/>
    <property type="project" value="InterPro"/>
</dbReference>
<dbReference type="Pfam" id="PF02599">
    <property type="entry name" value="CsrA"/>
    <property type="match status" value="1"/>
</dbReference>
<reference evidence="3" key="1">
    <citation type="submission" date="2024-05" db="EMBL/GenBank/DDBJ databases">
        <title>Genome sequencing of novel strain.</title>
        <authorList>
            <person name="Ganbat D."/>
            <person name="Ganbat S."/>
            <person name="Lee S.-J."/>
        </authorList>
    </citation>
    <scope>NUCLEOTIDE SEQUENCE</scope>
    <source>
        <strain evidence="3">SMD15-11</strain>
    </source>
</reference>
<accession>A0AB39UTF2</accession>
<proteinExistence type="predicted"/>
<sequence>MTLILSRRAQQDIRIGPDTRIRILAVSGENVLLGIEAKPGIRILRQELDDTFVAGRAPSRSHRKKTAQCNDTDA</sequence>
<dbReference type="GO" id="GO:0006402">
    <property type="term" value="P:mRNA catabolic process"/>
    <property type="evidence" value="ECO:0007669"/>
    <property type="project" value="InterPro"/>
</dbReference>
<dbReference type="InterPro" id="IPR036107">
    <property type="entry name" value="CsrA_sf"/>
</dbReference>
<dbReference type="GO" id="GO:0003723">
    <property type="term" value="F:RNA binding"/>
    <property type="evidence" value="ECO:0007669"/>
    <property type="project" value="InterPro"/>
</dbReference>
<evidence type="ECO:0000256" key="2">
    <source>
        <dbReference type="SAM" id="MobiDB-lite"/>
    </source>
</evidence>
<feature type="region of interest" description="Disordered" evidence="2">
    <location>
        <begin position="55"/>
        <end position="74"/>
    </location>
</feature>
<protein>
    <submittedName>
        <fullName evidence="3">Carbon storage regulator</fullName>
    </submittedName>
</protein>
<dbReference type="AlphaFoldDB" id="A0AB39UTF2"/>
<dbReference type="EMBL" id="CP154858">
    <property type="protein sequence ID" value="XDT71298.1"/>
    <property type="molecule type" value="Genomic_DNA"/>
</dbReference>
<dbReference type="KEGG" id="tcd:AAIA72_10825"/>
<name>A0AB39UTF2_9GAMM</name>
<organism evidence="3">
    <name type="scientific">Thermohahella caldifontis</name>
    <dbReference type="NCBI Taxonomy" id="3142973"/>
    <lineage>
        <taxon>Bacteria</taxon>
        <taxon>Pseudomonadati</taxon>
        <taxon>Pseudomonadota</taxon>
        <taxon>Gammaproteobacteria</taxon>
        <taxon>Oceanospirillales</taxon>
        <taxon>Hahellaceae</taxon>
        <taxon>Thermohahella</taxon>
    </lineage>
</organism>
<dbReference type="SUPFAM" id="SSF117130">
    <property type="entry name" value="CsrA-like"/>
    <property type="match status" value="1"/>
</dbReference>